<feature type="domain" description="CAAX prenyl protease 2/Lysostaphin resistance protein A-like" evidence="2">
    <location>
        <begin position="123"/>
        <end position="212"/>
    </location>
</feature>
<dbReference type="STRING" id="35622.SAMN04489764_2165"/>
<keyword evidence="4" id="KW-1185">Reference proteome</keyword>
<dbReference type="Pfam" id="PF02517">
    <property type="entry name" value="Rce1-like"/>
    <property type="match status" value="1"/>
</dbReference>
<keyword evidence="3" id="KW-0378">Hydrolase</keyword>
<gene>
    <name evidence="3" type="ORF">SAMN04489764_2165</name>
</gene>
<feature type="transmembrane region" description="Helical" evidence="1">
    <location>
        <begin position="124"/>
        <end position="141"/>
    </location>
</feature>
<feature type="transmembrane region" description="Helical" evidence="1">
    <location>
        <begin position="181"/>
        <end position="210"/>
    </location>
</feature>
<evidence type="ECO:0000259" key="2">
    <source>
        <dbReference type="Pfam" id="PF02517"/>
    </source>
</evidence>
<dbReference type="GO" id="GO:0006508">
    <property type="term" value="P:proteolysis"/>
    <property type="evidence" value="ECO:0007669"/>
    <property type="project" value="UniProtKB-KW"/>
</dbReference>
<reference evidence="3 4" key="1">
    <citation type="submission" date="2016-10" db="EMBL/GenBank/DDBJ databases">
        <authorList>
            <person name="de Groot N.N."/>
        </authorList>
    </citation>
    <scope>NUCLEOTIDE SEQUENCE [LARGE SCALE GENOMIC DNA]</scope>
    <source>
        <strain evidence="3 4">DSM 43794</strain>
    </source>
</reference>
<dbReference type="GO" id="GO:0080120">
    <property type="term" value="P:CAAX-box protein maturation"/>
    <property type="evidence" value="ECO:0007669"/>
    <property type="project" value="UniProtKB-ARBA"/>
</dbReference>
<accession>A0A1H1DUD8</accession>
<keyword evidence="3" id="KW-0645">Protease</keyword>
<keyword evidence="1" id="KW-0472">Membrane</keyword>
<organism evidence="3 4">
    <name type="scientific">Thermostaphylospora chromogena</name>
    <dbReference type="NCBI Taxonomy" id="35622"/>
    <lineage>
        <taxon>Bacteria</taxon>
        <taxon>Bacillati</taxon>
        <taxon>Actinomycetota</taxon>
        <taxon>Actinomycetes</taxon>
        <taxon>Streptosporangiales</taxon>
        <taxon>Thermomonosporaceae</taxon>
        <taxon>Thermostaphylospora</taxon>
    </lineage>
</organism>
<dbReference type="GO" id="GO:0004175">
    <property type="term" value="F:endopeptidase activity"/>
    <property type="evidence" value="ECO:0007669"/>
    <property type="project" value="UniProtKB-ARBA"/>
</dbReference>
<dbReference type="OrthoDB" id="2357478at2"/>
<dbReference type="RefSeq" id="WP_093258911.1">
    <property type="nucleotide sequence ID" value="NZ_FNKK01000002.1"/>
</dbReference>
<dbReference type="AlphaFoldDB" id="A0A1H1DUD8"/>
<protein>
    <submittedName>
        <fullName evidence="3">CAAX protease self-immunity</fullName>
    </submittedName>
</protein>
<dbReference type="EMBL" id="FNKK01000002">
    <property type="protein sequence ID" value="SDQ79838.1"/>
    <property type="molecule type" value="Genomic_DNA"/>
</dbReference>
<name>A0A1H1DUD8_9ACTN</name>
<sequence>MIFAVLFTGLVIHLALVTPWWGTRSYRKLERERSRPLFIRMMSLWIGELWALAAVSLLLVVLSPELTPARIGLVSPGDSATLTGMIFGVAVFGGLAILMARKGVSMPGQTVFSALVPRDRTERWYALALAISAGVCEEILYRGVLIAVGVHVFGLPLAVAAGLALALFTIGHLYQGPRGMIMVTLAGLGFTLLYLRTGSLVPVILLHILVDVRALLLNPAAEVNGEARAAAVRG</sequence>
<proteinExistence type="predicted"/>
<feature type="transmembrane region" description="Helical" evidence="1">
    <location>
        <begin position="6"/>
        <end position="23"/>
    </location>
</feature>
<keyword evidence="1" id="KW-0812">Transmembrane</keyword>
<evidence type="ECO:0000313" key="3">
    <source>
        <dbReference type="EMBL" id="SDQ79838.1"/>
    </source>
</evidence>
<feature type="transmembrane region" description="Helical" evidence="1">
    <location>
        <begin position="82"/>
        <end position="100"/>
    </location>
</feature>
<dbReference type="InterPro" id="IPR003675">
    <property type="entry name" value="Rce1/LyrA-like_dom"/>
</dbReference>
<feature type="transmembrane region" description="Helical" evidence="1">
    <location>
        <begin position="153"/>
        <end position="174"/>
    </location>
</feature>
<evidence type="ECO:0000256" key="1">
    <source>
        <dbReference type="SAM" id="Phobius"/>
    </source>
</evidence>
<keyword evidence="1" id="KW-1133">Transmembrane helix</keyword>
<dbReference type="Proteomes" id="UP000217103">
    <property type="component" value="Unassembled WGS sequence"/>
</dbReference>
<evidence type="ECO:0000313" key="4">
    <source>
        <dbReference type="Proteomes" id="UP000217103"/>
    </source>
</evidence>
<feature type="transmembrane region" description="Helical" evidence="1">
    <location>
        <begin position="44"/>
        <end position="62"/>
    </location>
</feature>